<organism evidence="2 3">
    <name type="scientific">Streblomastix strix</name>
    <dbReference type="NCBI Taxonomy" id="222440"/>
    <lineage>
        <taxon>Eukaryota</taxon>
        <taxon>Metamonada</taxon>
        <taxon>Preaxostyla</taxon>
        <taxon>Oxymonadida</taxon>
        <taxon>Streblomastigidae</taxon>
        <taxon>Streblomastix</taxon>
    </lineage>
</organism>
<sequence length="145" mass="16637">IIQAQQKKNVGKIGLGFVTGQSKISSLKASFRNQFTSGNQTQQKPQQPTDLGLCKDSKPIEIQSGKRIVFETEEEEEEESKAQKVKRKRTHSSSNDDSDSQQKIDEDDIKAITEKKKKRKERKRKRKRESNEEVELQQDSQTKSS</sequence>
<proteinExistence type="predicted"/>
<name>A0A5J4TMY9_9EUKA</name>
<reference evidence="2 3" key="1">
    <citation type="submission" date="2019-03" db="EMBL/GenBank/DDBJ databases">
        <title>Single cell metagenomics reveals metabolic interactions within the superorganism composed of flagellate Streblomastix strix and complex community of Bacteroidetes bacteria on its surface.</title>
        <authorList>
            <person name="Treitli S.C."/>
            <person name="Kolisko M."/>
            <person name="Husnik F."/>
            <person name="Keeling P."/>
            <person name="Hampl V."/>
        </authorList>
    </citation>
    <scope>NUCLEOTIDE SEQUENCE [LARGE SCALE GENOMIC DNA]</scope>
    <source>
        <strain evidence="2">ST1C</strain>
    </source>
</reference>
<evidence type="ECO:0000313" key="2">
    <source>
        <dbReference type="EMBL" id="KAA6359607.1"/>
    </source>
</evidence>
<feature type="non-terminal residue" evidence="2">
    <location>
        <position position="1"/>
    </location>
</feature>
<comment type="caution">
    <text evidence="2">The sequence shown here is derived from an EMBL/GenBank/DDBJ whole genome shotgun (WGS) entry which is preliminary data.</text>
</comment>
<gene>
    <name evidence="2" type="ORF">EZS28_044865</name>
</gene>
<dbReference type="EMBL" id="SNRW01028126">
    <property type="protein sequence ID" value="KAA6359607.1"/>
    <property type="molecule type" value="Genomic_DNA"/>
</dbReference>
<feature type="compositionally biased region" description="Basic residues" evidence="1">
    <location>
        <begin position="115"/>
        <end position="128"/>
    </location>
</feature>
<evidence type="ECO:0000256" key="1">
    <source>
        <dbReference type="SAM" id="MobiDB-lite"/>
    </source>
</evidence>
<dbReference type="Proteomes" id="UP000324800">
    <property type="component" value="Unassembled WGS sequence"/>
</dbReference>
<feature type="compositionally biased region" description="Polar residues" evidence="1">
    <location>
        <begin position="35"/>
        <end position="49"/>
    </location>
</feature>
<accession>A0A5J4TMY9</accession>
<dbReference type="OrthoDB" id="10652673at2759"/>
<feature type="region of interest" description="Disordered" evidence="1">
    <location>
        <begin position="35"/>
        <end position="145"/>
    </location>
</feature>
<dbReference type="AlphaFoldDB" id="A0A5J4TMY9"/>
<protein>
    <submittedName>
        <fullName evidence="2">Uncharacterized protein</fullName>
    </submittedName>
</protein>
<feature type="compositionally biased region" description="Basic and acidic residues" evidence="1">
    <location>
        <begin position="100"/>
        <end position="114"/>
    </location>
</feature>
<evidence type="ECO:0000313" key="3">
    <source>
        <dbReference type="Proteomes" id="UP000324800"/>
    </source>
</evidence>